<evidence type="ECO:0000259" key="4">
    <source>
        <dbReference type="Pfam" id="PF03435"/>
    </source>
</evidence>
<dbReference type="InterPro" id="IPR036291">
    <property type="entry name" value="NAD(P)-bd_dom_sf"/>
</dbReference>
<dbReference type="Pfam" id="PF03435">
    <property type="entry name" value="Sacchrp_dh_NADP"/>
    <property type="match status" value="1"/>
</dbReference>
<dbReference type="OrthoDB" id="10268090at2759"/>
<dbReference type="GO" id="GO:0009247">
    <property type="term" value="P:glycolipid biosynthetic process"/>
    <property type="evidence" value="ECO:0007669"/>
    <property type="project" value="TreeGrafter"/>
</dbReference>
<dbReference type="PANTHER" id="PTHR12286">
    <property type="entry name" value="SACCHAROPINE DEHYDROGENASE-LIKE OXIDOREDUCTASE"/>
    <property type="match status" value="1"/>
</dbReference>
<feature type="compositionally biased region" description="Low complexity" evidence="2">
    <location>
        <begin position="970"/>
        <end position="1020"/>
    </location>
</feature>
<dbReference type="InterPro" id="IPR013783">
    <property type="entry name" value="Ig-like_fold"/>
</dbReference>
<dbReference type="PANTHER" id="PTHR12286:SF5">
    <property type="entry name" value="SACCHAROPINE DEHYDROGENASE-LIKE OXIDOREDUCTASE"/>
    <property type="match status" value="1"/>
</dbReference>
<dbReference type="InterPro" id="IPR005097">
    <property type="entry name" value="Sacchrp_dh_NADP-bd"/>
</dbReference>
<keyword evidence="3" id="KW-0812">Transmembrane</keyword>
<feature type="transmembrane region" description="Helical" evidence="3">
    <location>
        <begin position="1379"/>
        <end position="1398"/>
    </location>
</feature>
<dbReference type="Proteomes" id="UP000241769">
    <property type="component" value="Unassembled WGS sequence"/>
</dbReference>
<dbReference type="InterPro" id="IPR036860">
    <property type="entry name" value="SH2_dom_sf"/>
</dbReference>
<proteinExistence type="inferred from homology"/>
<dbReference type="Gene3D" id="3.40.50.720">
    <property type="entry name" value="NAD(P)-binding Rossmann-like Domain"/>
    <property type="match status" value="1"/>
</dbReference>
<evidence type="ECO:0000256" key="1">
    <source>
        <dbReference type="ARBA" id="ARBA00038048"/>
    </source>
</evidence>
<dbReference type="GO" id="GO:0005811">
    <property type="term" value="C:lipid droplet"/>
    <property type="evidence" value="ECO:0007669"/>
    <property type="project" value="TreeGrafter"/>
</dbReference>
<dbReference type="GO" id="GO:0005886">
    <property type="term" value="C:plasma membrane"/>
    <property type="evidence" value="ECO:0007669"/>
    <property type="project" value="TreeGrafter"/>
</dbReference>
<dbReference type="CDD" id="cd00173">
    <property type="entry name" value="SH2"/>
    <property type="match status" value="1"/>
</dbReference>
<keyword evidence="3" id="KW-0472">Membrane</keyword>
<dbReference type="SUPFAM" id="SSF51735">
    <property type="entry name" value="NAD(P)-binding Rossmann-fold domains"/>
    <property type="match status" value="1"/>
</dbReference>
<feature type="compositionally biased region" description="Low complexity" evidence="2">
    <location>
        <begin position="1028"/>
        <end position="1054"/>
    </location>
</feature>
<feature type="domain" description="Saccharopine dehydrogenase NADP binding" evidence="4">
    <location>
        <begin position="1106"/>
        <end position="1238"/>
    </location>
</feature>
<protein>
    <recommendedName>
        <fullName evidence="4">Saccharopine dehydrogenase NADP binding domain-containing protein</fullName>
    </recommendedName>
</protein>
<reference evidence="5 6" key="1">
    <citation type="journal article" date="2018" name="Genome Biol. Evol.">
        <title>Multiple Roots of Fruiting Body Formation in Amoebozoa.</title>
        <authorList>
            <person name="Hillmann F."/>
            <person name="Forbes G."/>
            <person name="Novohradska S."/>
            <person name="Ferling I."/>
            <person name="Riege K."/>
            <person name="Groth M."/>
            <person name="Westermann M."/>
            <person name="Marz M."/>
            <person name="Spaller T."/>
            <person name="Winckler T."/>
            <person name="Schaap P."/>
            <person name="Glockner G."/>
        </authorList>
    </citation>
    <scope>NUCLEOTIDE SEQUENCE [LARGE SCALE GENOMIC DNA]</scope>
    <source>
        <strain evidence="5 6">Jena</strain>
    </source>
</reference>
<dbReference type="Gene3D" id="2.60.40.10">
    <property type="entry name" value="Immunoglobulins"/>
    <property type="match status" value="1"/>
</dbReference>
<evidence type="ECO:0000256" key="2">
    <source>
        <dbReference type="SAM" id="MobiDB-lite"/>
    </source>
</evidence>
<evidence type="ECO:0000313" key="6">
    <source>
        <dbReference type="Proteomes" id="UP000241769"/>
    </source>
</evidence>
<feature type="region of interest" description="Disordered" evidence="2">
    <location>
        <begin position="970"/>
        <end position="1054"/>
    </location>
</feature>
<evidence type="ECO:0000256" key="3">
    <source>
        <dbReference type="SAM" id="Phobius"/>
    </source>
</evidence>
<sequence length="1507" mass="164520">MNVAHCIRGNATDKLFYNQQITCSITSHHPRWKQRVSCVARRLNPTEANRTQLCESALLRDLQIFESSVQKTKSTLEMLDRQEQEDQDHPIKIVDHRVPQANIGELRGVLAREEESVKHKEEYEQLCATIEKLPSRHREIQRMMQEGEMLEEKISLQKKQFHLCIRWIYSGPQTEDKQNCDSAGVSSLCIWKREAFGKDQSDSAENNHHRAGGRLNVFEETINGFVIILKGPVCVLAIQLKSNSYMRDINSNISSFAGRNRWTYCHPPHGDGESNYQGARSRFFTSVMIGSATIKWPNELNIESSTQGNAVSSVYIVPTSPEHYIECGISDGSQCLNFGLSTRTAPFRDIVQLHRSSTTFPQSPAGGGGGREITYIGTYHILGRVPGVESPGLHGGIFRFFVRTFITEKSIHEFFNAFFRAIDVSEPDAVDIKCLVELMNGGFDVNGVIMISLQNFARTLECFGPMNVKMIRRIRKVLQTSGEMDTKAAEKELGRIRTPGNYLVRFSSTPGCFAISVIGENPDCGAEECLETAIANRIQIPVVTTVGHMTKSVRDHTFRIIILQSSSPVVDIIRSIVCKIGLIVSCFFACIENVYTGRVSVCATVHLFTVSPLPASLLFCSVARGPRSQPAAFRRTFTTDSMQLFIATLLLFTTVTHAVIQTSPAVVFNLQTLVNTGTSRSLTVTNDGSSVNLNSATITGADQGLFSISPQTGAVSSSSPLVLTVNFQPTSLGPKVGNITLTFSDGETLHIILRGLPVAGVGGDKEPSLQYIIDSFALPYNVGDNDPTNALYNDDRNIWSQFPRGGEVVVQSFSVADPTKNITVAPIATFGPTDTNNSPTVFVGLCQTDSNTNCTELYSVGRAFNNSINPEYVGTSIIPPNAYSTFSFFSRWPAFSTRGDNGRVYQQDKYNTFPQALPHHVRVFPFVTPDNTTVPYTYLLTWEEYIDVVDFQDVIVILTNVLRPGEVYVAPTSSSSTSSSTSTTQSNTATTSSVTVTSSSSQAASTTSQTATGTSVVGTSGNNGGATGTTSGNTNNGGAQTTTSTSSNQPTNSGDAIQTAAWAEGQAKRINRTANFSSAAPSASPPHPIFTSIGNMSKRQEREYDIVIFGATSFAGALVTEYLLKNYKQSVVRWTIAGRSLSKLEELKKKVRQYSATADELQPIVADSGDKASLDAMAKRTRVVVSTVGPFAKYGSLLVQSCVDNKTDYIDITGEPNWVKKMIDQHHERAEKDGTILINMSGYDSIPSDLGTLMVVEHLHKRGAKTVEVKSYHLFSETKGGMSGGSLASGIEAAETGQSSTKLPSHHLCPDPKAAAAACPKNKDTLLPFYDEEGKTWTAPFIMSPVNRQVVRRSAVLLGEEKGYAKDFIFSEVLATPNALYAILVFLFMATFGILLNVKFTRELLKKYGPAAGTGPSRELIEKGSWGARLVGRGRLPDGSEIVVEGRARGHQDPGYGDTARILSEAAIHLVQNREKATRFGFVTPAVAYGTSLVDKLKAAGQDWYIQ</sequence>
<evidence type="ECO:0000313" key="5">
    <source>
        <dbReference type="EMBL" id="PRP78340.1"/>
    </source>
</evidence>
<dbReference type="EMBL" id="MDYQ01000229">
    <property type="protein sequence ID" value="PRP78340.1"/>
    <property type="molecule type" value="Genomic_DNA"/>
</dbReference>
<accession>A0A2P6N305</accession>
<comment type="caution">
    <text evidence="5">The sequence shown here is derived from an EMBL/GenBank/DDBJ whole genome shotgun (WGS) entry which is preliminary data.</text>
</comment>
<dbReference type="SUPFAM" id="SSF55550">
    <property type="entry name" value="SH2 domain"/>
    <property type="match status" value="1"/>
</dbReference>
<organism evidence="5 6">
    <name type="scientific">Planoprotostelium fungivorum</name>
    <dbReference type="NCBI Taxonomy" id="1890364"/>
    <lineage>
        <taxon>Eukaryota</taxon>
        <taxon>Amoebozoa</taxon>
        <taxon>Evosea</taxon>
        <taxon>Variosea</taxon>
        <taxon>Cavosteliida</taxon>
        <taxon>Cavosteliaceae</taxon>
        <taxon>Planoprotostelium</taxon>
    </lineage>
</organism>
<keyword evidence="6" id="KW-1185">Reference proteome</keyword>
<dbReference type="InterPro" id="IPR051276">
    <property type="entry name" value="Saccharopine_DH-like_oxidrdct"/>
</dbReference>
<keyword evidence="3" id="KW-1133">Transmembrane helix</keyword>
<dbReference type="InParanoid" id="A0A2P6N305"/>
<gene>
    <name evidence="5" type="ORF">PROFUN_11380</name>
</gene>
<dbReference type="GO" id="GO:0005739">
    <property type="term" value="C:mitochondrion"/>
    <property type="evidence" value="ECO:0007669"/>
    <property type="project" value="TreeGrafter"/>
</dbReference>
<comment type="similarity">
    <text evidence="1">Belongs to the saccharopine dehydrogenase family.</text>
</comment>
<name>A0A2P6N305_9EUKA</name>